<feature type="non-terminal residue" evidence="1">
    <location>
        <position position="27"/>
    </location>
</feature>
<evidence type="ECO:0000313" key="1">
    <source>
        <dbReference type="EMBL" id="SVB34855.1"/>
    </source>
</evidence>
<reference evidence="1" key="1">
    <citation type="submission" date="2018-05" db="EMBL/GenBank/DDBJ databases">
        <authorList>
            <person name="Lanie J.A."/>
            <person name="Ng W.-L."/>
            <person name="Kazmierczak K.M."/>
            <person name="Andrzejewski T.M."/>
            <person name="Davidsen T.M."/>
            <person name="Wayne K.J."/>
            <person name="Tettelin H."/>
            <person name="Glass J.I."/>
            <person name="Rusch D."/>
            <person name="Podicherti R."/>
            <person name="Tsui H.-C.T."/>
            <person name="Winkler M.E."/>
        </authorList>
    </citation>
    <scope>NUCLEOTIDE SEQUENCE</scope>
</reference>
<accession>A0A382D9B9</accession>
<gene>
    <name evidence="1" type="ORF">METZ01_LOCUS187709</name>
</gene>
<sequence>MIDIHNKQALEHVFAEDFASPYFPVLA</sequence>
<proteinExistence type="predicted"/>
<name>A0A382D9B9_9ZZZZ</name>
<organism evidence="1">
    <name type="scientific">marine metagenome</name>
    <dbReference type="NCBI Taxonomy" id="408172"/>
    <lineage>
        <taxon>unclassified sequences</taxon>
        <taxon>metagenomes</taxon>
        <taxon>ecological metagenomes</taxon>
    </lineage>
</organism>
<dbReference type="EMBL" id="UINC01038198">
    <property type="protein sequence ID" value="SVB34855.1"/>
    <property type="molecule type" value="Genomic_DNA"/>
</dbReference>
<protein>
    <submittedName>
        <fullName evidence="1">Uncharacterized protein</fullName>
    </submittedName>
</protein>
<dbReference type="AlphaFoldDB" id="A0A382D9B9"/>